<proteinExistence type="predicted"/>
<sequence length="964" mass="111103">MSSTFPLPLECLQLIIHHLTAQRARKSVASLLCANKYVCAATLPFLYQDPFVNMYPIGKLSDGAPNFGYRIVGMDNETVLGLMHLVRVLLLSMPPNAPHNGQDGQDGHRCSHELITELVQVAFFQGQDRGEDDAVESTETSEQDSNRTVLPQLLVPPTPFLPYYSFITKVTFESTSHAAGILLNNGLLSKKPTVQDYMKRTGRADQACAQEPFRRFMWRDPEGAIVSRACEMQLRQDLTWALCCSNAERIQILEISIADVGRYLALVPRLKVLSEVNFQLDRNLTMQVRHDHQWTPEEEKVLAMLKEDRTRQLEEMILFVQEHQRHHPKSIRTARCLNDRAFNDPCPDEYHFRLIQSLPSLHQPQYLDRNNWAQFAAKVAETDLSCVKYIHPEVKDNLVRFSSQIMEQGPFLQRCRSLENISSPSFKEDMFKWAVQERKDFDCSIDKATSQRPLVPLRNYDIRFPVPSFGRQVDDVTYAFSDTLESISISGFAPDDFNVDQNWPEFLLGCGDIDNNNNHSNDADVDRVPSWPYLPRLIVLYVSTTWIYLRVHRRLLTLLPRLTFLTLDDKRSRYNLADVVHWEPAELPELKHLSLTGTAAISFHPDTFKSTQNLVRLDLRMEFHDAYSFIPHPVQFDETDDEIVNEGGEFVDNHDENDGENNSSFSTPSPQRRRPAWTWDWELPKLAHLSLTSEFAYRFQFRMLDGTPSLSYFSVNINSFSRLHKRTVGIADLIKPGFQHPELERFLERERQQQETRRRRERHILDHSSSTSDLGETNEEELEEEEKEGEKDTDGYDEIWEEFEFVDLPALKKFWLIGPWMLDYRVLKVLFGRIASKMEVVNLPECFGFTVSEWVKATSENLHNLLEGFVTTSNTPRLLAEAGLVDFAELTGGFHRKLYQLAERPVGRVLDIPAKYEFGFTVSEFIISTSENLHELYDAPVYSVPINARWIEQARVGVGEQVGG</sequence>
<name>A0A9P6QYH5_9FUNG</name>
<dbReference type="OrthoDB" id="2419300at2759"/>
<dbReference type="Gene3D" id="3.80.10.10">
    <property type="entry name" value="Ribonuclease Inhibitor"/>
    <property type="match status" value="1"/>
</dbReference>
<gene>
    <name evidence="2" type="ORF">BGZ97_003090</name>
</gene>
<protein>
    <submittedName>
        <fullName evidence="2">Uncharacterized protein</fullName>
    </submittedName>
</protein>
<dbReference type="SUPFAM" id="SSF52058">
    <property type="entry name" value="L domain-like"/>
    <property type="match status" value="1"/>
</dbReference>
<dbReference type="AlphaFoldDB" id="A0A9P6QYH5"/>
<accession>A0A9P6QYH5</accession>
<dbReference type="Proteomes" id="UP000823405">
    <property type="component" value="Unassembled WGS sequence"/>
</dbReference>
<feature type="region of interest" description="Disordered" evidence="1">
    <location>
        <begin position="749"/>
        <end position="793"/>
    </location>
</feature>
<evidence type="ECO:0000256" key="1">
    <source>
        <dbReference type="SAM" id="MobiDB-lite"/>
    </source>
</evidence>
<feature type="compositionally biased region" description="Acidic residues" evidence="1">
    <location>
        <begin position="776"/>
        <end position="787"/>
    </location>
</feature>
<dbReference type="InterPro" id="IPR032675">
    <property type="entry name" value="LRR_dom_sf"/>
</dbReference>
<evidence type="ECO:0000313" key="2">
    <source>
        <dbReference type="EMBL" id="KAG0300750.1"/>
    </source>
</evidence>
<feature type="compositionally biased region" description="Basic and acidic residues" evidence="1">
    <location>
        <begin position="749"/>
        <end position="766"/>
    </location>
</feature>
<dbReference type="EMBL" id="JAAAIN010001713">
    <property type="protein sequence ID" value="KAG0300750.1"/>
    <property type="molecule type" value="Genomic_DNA"/>
</dbReference>
<reference evidence="2" key="1">
    <citation type="journal article" date="2020" name="Fungal Divers.">
        <title>Resolving the Mortierellaceae phylogeny through synthesis of multi-gene phylogenetics and phylogenomics.</title>
        <authorList>
            <person name="Vandepol N."/>
            <person name="Liber J."/>
            <person name="Desiro A."/>
            <person name="Na H."/>
            <person name="Kennedy M."/>
            <person name="Barry K."/>
            <person name="Grigoriev I.V."/>
            <person name="Miller A.N."/>
            <person name="O'Donnell K."/>
            <person name="Stajich J.E."/>
            <person name="Bonito G."/>
        </authorList>
    </citation>
    <scope>NUCLEOTIDE SEQUENCE</scope>
    <source>
        <strain evidence="2">NVP60</strain>
    </source>
</reference>
<keyword evidence="3" id="KW-1185">Reference proteome</keyword>
<feature type="region of interest" description="Disordered" evidence="1">
    <location>
        <begin position="648"/>
        <end position="673"/>
    </location>
</feature>
<comment type="caution">
    <text evidence="2">The sequence shown here is derived from an EMBL/GenBank/DDBJ whole genome shotgun (WGS) entry which is preliminary data.</text>
</comment>
<organism evidence="2 3">
    <name type="scientific">Linnemannia gamsii</name>
    <dbReference type="NCBI Taxonomy" id="64522"/>
    <lineage>
        <taxon>Eukaryota</taxon>
        <taxon>Fungi</taxon>
        <taxon>Fungi incertae sedis</taxon>
        <taxon>Mucoromycota</taxon>
        <taxon>Mortierellomycotina</taxon>
        <taxon>Mortierellomycetes</taxon>
        <taxon>Mortierellales</taxon>
        <taxon>Mortierellaceae</taxon>
        <taxon>Linnemannia</taxon>
    </lineage>
</organism>
<evidence type="ECO:0000313" key="3">
    <source>
        <dbReference type="Proteomes" id="UP000823405"/>
    </source>
</evidence>
<feature type="compositionally biased region" description="Polar residues" evidence="1">
    <location>
        <begin position="660"/>
        <end position="670"/>
    </location>
</feature>